<reference evidence="1 2" key="1">
    <citation type="submission" date="2013-11" db="EMBL/GenBank/DDBJ databases">
        <title>Complete genome sequence of Rhizobium gallicum bv. gallicum R602.</title>
        <authorList>
            <person name="Bustos P."/>
            <person name="Santamaria R.I."/>
            <person name="Lozano L."/>
            <person name="Acosta J.L."/>
            <person name="Ormeno-Orrillo E."/>
            <person name="Rogel M.A."/>
            <person name="Romero D."/>
            <person name="Cevallos M.A."/>
            <person name="Martinez-Romero E."/>
            <person name="Gonzalez V."/>
        </authorList>
    </citation>
    <scope>NUCLEOTIDE SEQUENCE [LARGE SCALE GENOMIC DNA]</scope>
    <source>
        <strain evidence="1 2">R602</strain>
        <plasmid evidence="1 2">pRgalR602c</plasmid>
    </source>
</reference>
<proteinExistence type="predicted"/>
<dbReference type="Pfam" id="PF05962">
    <property type="entry name" value="HutD"/>
    <property type="match status" value="1"/>
</dbReference>
<organism evidence="1 2">
    <name type="scientific">Rhizobium gallicum bv. gallicum R602sp</name>
    <dbReference type="NCBI Taxonomy" id="1041138"/>
    <lineage>
        <taxon>Bacteria</taxon>
        <taxon>Pseudomonadati</taxon>
        <taxon>Pseudomonadota</taxon>
        <taxon>Alphaproteobacteria</taxon>
        <taxon>Hyphomicrobiales</taxon>
        <taxon>Rhizobiaceae</taxon>
        <taxon>Rhizobium/Agrobacterium group</taxon>
        <taxon>Rhizobium</taxon>
    </lineage>
</organism>
<dbReference type="Proteomes" id="UP000031368">
    <property type="component" value="Plasmid pRgalR602c"/>
</dbReference>
<dbReference type="KEGG" id="rga:RGR602_PC01208"/>
<protein>
    <submittedName>
        <fullName evidence="1">Protein HutD</fullName>
    </submittedName>
</protein>
<name>A0A0B4XEZ7_9HYPH</name>
<evidence type="ECO:0000313" key="2">
    <source>
        <dbReference type="Proteomes" id="UP000031368"/>
    </source>
</evidence>
<dbReference type="PANTHER" id="PTHR37943">
    <property type="entry name" value="PROTEIN VES"/>
    <property type="match status" value="1"/>
</dbReference>
<dbReference type="EMBL" id="CP006880">
    <property type="protein sequence ID" value="AJD45238.1"/>
    <property type="molecule type" value="Genomic_DNA"/>
</dbReference>
<accession>A0A0B4XEZ7</accession>
<geneLocation type="plasmid" evidence="1 2">
    <name>pRgalR602c</name>
</geneLocation>
<dbReference type="Gene3D" id="2.60.120.10">
    <property type="entry name" value="Jelly Rolls"/>
    <property type="match status" value="1"/>
</dbReference>
<dbReference type="PANTHER" id="PTHR37943:SF1">
    <property type="entry name" value="PROTEIN VES"/>
    <property type="match status" value="1"/>
</dbReference>
<dbReference type="AlphaFoldDB" id="A0A0B4XEZ7"/>
<keyword evidence="2" id="KW-1185">Reference proteome</keyword>
<dbReference type="InterPro" id="IPR011051">
    <property type="entry name" value="RmlC_Cupin_sf"/>
</dbReference>
<dbReference type="CDD" id="cd20293">
    <property type="entry name" value="cupin_HutD_N"/>
    <property type="match status" value="1"/>
</dbReference>
<gene>
    <name evidence="1" type="primary">hutD</name>
    <name evidence="1" type="ORF">RGR602_PC01208</name>
</gene>
<keyword evidence="1" id="KW-0614">Plasmid</keyword>
<dbReference type="HOGENOM" id="CLU_090931_0_1_5"/>
<evidence type="ECO:0000313" key="1">
    <source>
        <dbReference type="EMBL" id="AJD45238.1"/>
    </source>
</evidence>
<dbReference type="InterPro" id="IPR014710">
    <property type="entry name" value="RmlC-like_jellyroll"/>
</dbReference>
<sequence>MQILRAANHRRMPWKNGGGETVEVAVSPQGATLGDFDWRVSMATVAIDGPFSIFPGIDRTLSILSGRGMTLEIDALEPLRLTQQSPPFAFAADIAVTAQLVAGPITDLNVMTRRDGFKHKVERVHIERRWSGSLPAAISLVLCHEGEAAFGLAEESGMIYAGDVLMIEAHCRPALMLAGAATCYLISITAI</sequence>
<dbReference type="RefSeq" id="WP_040115494.1">
    <property type="nucleotide sequence ID" value="NZ_CP006880.1"/>
</dbReference>
<dbReference type="SUPFAM" id="SSF51182">
    <property type="entry name" value="RmlC-like cupins"/>
    <property type="match status" value="1"/>
</dbReference>
<dbReference type="InterPro" id="IPR010282">
    <property type="entry name" value="Uncharacterised_HutD/Ves"/>
</dbReference>